<accession>A0A0J6Y8M4</accession>
<gene>
    <name evidence="1" type="ORF">CIRG_02800</name>
</gene>
<evidence type="ECO:0000313" key="1">
    <source>
        <dbReference type="EMBL" id="KMP03108.1"/>
    </source>
</evidence>
<reference evidence="2" key="1">
    <citation type="journal article" date="2010" name="Genome Res.">
        <title>Population genomic sequencing of Coccidioides fungi reveals recent hybridization and transposon control.</title>
        <authorList>
            <person name="Neafsey D.E."/>
            <person name="Barker B.M."/>
            <person name="Sharpton T.J."/>
            <person name="Stajich J.E."/>
            <person name="Park D.J."/>
            <person name="Whiston E."/>
            <person name="Hung C.-Y."/>
            <person name="McMahan C."/>
            <person name="White J."/>
            <person name="Sykes S."/>
            <person name="Heiman D."/>
            <person name="Young S."/>
            <person name="Zeng Q."/>
            <person name="Abouelleil A."/>
            <person name="Aftuck L."/>
            <person name="Bessette D."/>
            <person name="Brown A."/>
            <person name="FitzGerald M."/>
            <person name="Lui A."/>
            <person name="Macdonald J.P."/>
            <person name="Priest M."/>
            <person name="Orbach M.J."/>
            <person name="Galgiani J.N."/>
            <person name="Kirkland T.N."/>
            <person name="Cole G.T."/>
            <person name="Birren B.W."/>
            <person name="Henn M.R."/>
            <person name="Taylor J.W."/>
            <person name="Rounsley S.D."/>
        </authorList>
    </citation>
    <scope>NUCLEOTIDE SEQUENCE [LARGE SCALE GENOMIC DNA]</scope>
    <source>
        <strain evidence="2">RMSCC 2394</strain>
    </source>
</reference>
<name>A0A0J6Y8M4_COCIT</name>
<dbReference type="STRING" id="404692.A0A0J6Y8M4"/>
<dbReference type="AlphaFoldDB" id="A0A0J6Y8M4"/>
<dbReference type="Proteomes" id="UP000054565">
    <property type="component" value="Unassembled WGS sequence"/>
</dbReference>
<evidence type="ECO:0000313" key="2">
    <source>
        <dbReference type="Proteomes" id="UP000054565"/>
    </source>
</evidence>
<sequence length="213" mass="24681">MLHRPLVYWYRIEYDHCFMAWTFWDRTWSNCSTIASAASPSRHPHQVFPEDDKLPEDEELPVEVMFSFFGKEPFYTFFQAHVVPVNDPSSPSSPVTLDPHPSGTPMESVALTPPLAPGFEDTVSAPFGKKMQITIHRSAKDILQEWYNVVPPLVIFFLFTSRSYYKFDLGRPDVIDSAIKRLCETHYFLDLDQDKIHALEPDKILEKAFDKLH</sequence>
<proteinExistence type="predicted"/>
<protein>
    <submittedName>
        <fullName evidence="1">Uncharacterized protein</fullName>
    </submittedName>
</protein>
<organism evidence="1 2">
    <name type="scientific">Coccidioides immitis RMSCC 2394</name>
    <dbReference type="NCBI Taxonomy" id="404692"/>
    <lineage>
        <taxon>Eukaryota</taxon>
        <taxon>Fungi</taxon>
        <taxon>Dikarya</taxon>
        <taxon>Ascomycota</taxon>
        <taxon>Pezizomycotina</taxon>
        <taxon>Eurotiomycetes</taxon>
        <taxon>Eurotiomycetidae</taxon>
        <taxon>Onygenales</taxon>
        <taxon>Onygenaceae</taxon>
        <taxon>Coccidioides</taxon>
    </lineage>
</organism>
<dbReference type="EMBL" id="DS028094">
    <property type="protein sequence ID" value="KMP03108.1"/>
    <property type="molecule type" value="Genomic_DNA"/>
</dbReference>